<dbReference type="AlphaFoldDB" id="B9E6I7"/>
<dbReference type="Pfam" id="PF03354">
    <property type="entry name" value="TerL_ATPase"/>
    <property type="match status" value="2"/>
</dbReference>
<dbReference type="SUPFAM" id="SSF51294">
    <property type="entry name" value="Hedgehog/intein (Hint) domain"/>
    <property type="match status" value="1"/>
</dbReference>
<dbReference type="HOGENOM" id="CLU_335793_0_0_9"/>
<protein>
    <recommendedName>
        <fullName evidence="1">DOD-type homing endonuclease domain-containing protein</fullName>
    </recommendedName>
</protein>
<reference evidence="3" key="1">
    <citation type="submission" date="2005-09" db="EMBL/GenBank/DDBJ databases">
        <title>Complete genome sequence of Clostridium kluyveri and comparative genomics of Clostridia species.</title>
        <authorList>
            <person name="Inui M."/>
            <person name="Nonaka H."/>
            <person name="Shinoda Y."/>
            <person name="Ikenaga Y."/>
            <person name="Abe M."/>
            <person name="Naito K."/>
            <person name="Vertes A.A."/>
            <person name="Yukawa H."/>
        </authorList>
    </citation>
    <scope>NUCLEOTIDE SEQUENCE [LARGE SCALE GENOMIC DNA]</scope>
    <source>
        <strain evidence="3">NBRC 12016</strain>
        <plasmid evidence="3">Plasmid pCKL1</plasmid>
    </source>
</reference>
<dbReference type="PANTHER" id="PTHR41287">
    <property type="match status" value="1"/>
</dbReference>
<keyword evidence="2" id="KW-0614">Plasmid</keyword>
<dbReference type="KEGG" id="ckr:CKR_P45"/>
<organism evidence="2 3">
    <name type="scientific">Clostridium kluyveri (strain NBRC 12016)</name>
    <dbReference type="NCBI Taxonomy" id="583346"/>
    <lineage>
        <taxon>Bacteria</taxon>
        <taxon>Bacillati</taxon>
        <taxon>Bacillota</taxon>
        <taxon>Clostridia</taxon>
        <taxon>Eubacteriales</taxon>
        <taxon>Clostridiaceae</taxon>
        <taxon>Clostridium</taxon>
    </lineage>
</organism>
<evidence type="ECO:0000313" key="2">
    <source>
        <dbReference type="EMBL" id="BAH08564.1"/>
    </source>
</evidence>
<dbReference type="EMBL" id="AP009050">
    <property type="protein sequence ID" value="BAH08564.1"/>
    <property type="molecule type" value="Genomic_DNA"/>
</dbReference>
<evidence type="ECO:0000313" key="3">
    <source>
        <dbReference type="Proteomes" id="UP000007969"/>
    </source>
</evidence>
<sequence>MRMKMTSKLLEMSYTALTRWWENYKNEQKEWGGILEQPYPELLTTWYAERLIDKTIPANKENILAAKRHLKDLERQGTDDFPWIFDEEKGHRPIRFIEKKCKPSKGDFEQLVLQPWEHFVVGSLYGWVHKDTGLRRFREGLIFVGRKNGKALDLDTPIDTPTGWKTMRDIECGDYVFGVDGKPTKVIGTSDIMVNHECYKVTFEDGEFIIADTEHIWTVTTKSSRKTLKYKPLKGRQLLRPDYRESNGYFDVTTGEMAKNFKHFRKDGKGIEYKYRVPMAGAVEYEEKDLILDPYILGVWIGNGASASARITASVNDTEIIEHVQKIGVSVNIYERKPNVLTVTLREPLLDKYCHRGHLKIKVYDSRGKCKACAREIDYAHRHNLPRPEYKILTIQEKLRKLGVLNNKHIPEIYLRASLEQRYELLKGLMDTDGYCSKAGQCEFVQKNKIIIDGFSNLLSSLGIKHSIRKKQAKCNEKKSTVHSVLFYVDKEHSCFKLKRKHKRLKDKLSDRMKNKSVINIEKYKSVPVKCIAVEDEKKLYLAGKNHTATHNTTLISGISNYSVGFDNENGARVYVLANSKEQAHELFDEAKAMVEKSPFLRKRYKAQRNVIKYEDKFSEIQARASDSKRLDGLNTHLGIFDEIHEFDDFKLINVIKKSRGTRKQPLIIYITTAGYVLDGPLMQFYDDGKECLENIEDNIDERTFYYMAKLDNIEEVENPELWIKANPNIGLMDFVSLVTDWKKDRKSPQERADWITKQFNIFSDVTELSLVDIETINKNSKTLDINTLKGCECTGGYDLSETEDFTAAVLEFPLQTSEVFILCHSWIPKARYDRDKNKQRLDEWIKAGDLTVVPGMYVKDIYVQEWFQEQSKIYKINKIMYDPAKALRLNEALKDLGFKTEIVRQGFITLGGPLQDFKQMLLDGKVIFNNSKIYRWYLNNVKLVEDRNKNWIPTKQGKNRKIDGFAATLDAHVDVINKLVKPKGPAKVSFASIRRR</sequence>
<dbReference type="InterPro" id="IPR046461">
    <property type="entry name" value="TerL_ATPase"/>
</dbReference>
<dbReference type="InterPro" id="IPR004042">
    <property type="entry name" value="Intein_endonuc_central"/>
</dbReference>
<dbReference type="Gene3D" id="3.10.28.10">
    <property type="entry name" value="Homing endonucleases"/>
    <property type="match status" value="1"/>
</dbReference>
<dbReference type="Pfam" id="PF20441">
    <property type="entry name" value="TerL_nuclease"/>
    <property type="match status" value="1"/>
</dbReference>
<accession>B9E6I7</accession>
<dbReference type="PROSITE" id="PS50819">
    <property type="entry name" value="INTEIN_ENDONUCLEASE"/>
    <property type="match status" value="1"/>
</dbReference>
<proteinExistence type="predicted"/>
<dbReference type="PANTHER" id="PTHR41287:SF1">
    <property type="entry name" value="PROTEIN YMFN"/>
    <property type="match status" value="1"/>
</dbReference>
<feature type="domain" description="DOD-type homing endonuclease" evidence="1">
    <location>
        <begin position="296"/>
        <end position="464"/>
    </location>
</feature>
<dbReference type="Proteomes" id="UP000007969">
    <property type="component" value="Plasmid pCKL1"/>
</dbReference>
<dbReference type="InterPro" id="IPR027434">
    <property type="entry name" value="Homing_endonucl"/>
</dbReference>
<geneLocation type="plasmid" evidence="2 3">
    <name>pCKL1</name>
</geneLocation>
<dbReference type="InterPro" id="IPR046462">
    <property type="entry name" value="TerL_nuclease"/>
</dbReference>
<evidence type="ECO:0000259" key="1">
    <source>
        <dbReference type="PROSITE" id="PS50819"/>
    </source>
</evidence>
<dbReference type="GO" id="GO:0004519">
    <property type="term" value="F:endonuclease activity"/>
    <property type="evidence" value="ECO:0007669"/>
    <property type="project" value="InterPro"/>
</dbReference>
<dbReference type="InterPro" id="IPR005021">
    <property type="entry name" value="Terminase_largesu-like"/>
</dbReference>
<gene>
    <name evidence="2" type="ordered locus">CKR_P45</name>
</gene>
<name>B9E6I7_CLOK1</name>
<dbReference type="InterPro" id="IPR004860">
    <property type="entry name" value="LAGLIDADG_dom"/>
</dbReference>
<dbReference type="InterPro" id="IPR036844">
    <property type="entry name" value="Hint_dom_sf"/>
</dbReference>
<dbReference type="Pfam" id="PF14528">
    <property type="entry name" value="LAGLIDADG_3"/>
    <property type="match status" value="1"/>
</dbReference>
<dbReference type="SUPFAM" id="SSF55608">
    <property type="entry name" value="Homing endonucleases"/>
    <property type="match status" value="1"/>
</dbReference>